<evidence type="ECO:0000256" key="7">
    <source>
        <dbReference type="ARBA" id="ARBA00022737"/>
    </source>
</evidence>
<keyword evidence="9" id="KW-0498">Mitosis</keyword>
<dbReference type="PANTHER" id="PTHR15189">
    <property type="entry name" value="BRISC AND BRCA1-A COMPLEX MEMBER 2"/>
    <property type="match status" value="1"/>
</dbReference>
<evidence type="ECO:0000256" key="15">
    <source>
        <dbReference type="ARBA" id="ARBA00025766"/>
    </source>
</evidence>
<gene>
    <name evidence="18" type="ORF">HK099_001906</name>
</gene>
<evidence type="ECO:0000313" key="18">
    <source>
        <dbReference type="EMBL" id="KAJ3202261.1"/>
    </source>
</evidence>
<accession>A0AAD5TWC6</accession>
<keyword evidence="8" id="KW-0227">DNA damage</keyword>
<keyword evidence="7" id="KW-0677">Repeat</keyword>
<comment type="subcellular location">
    <subcellularLocation>
        <location evidence="2">Cytoplasm</location>
    </subcellularLocation>
    <subcellularLocation>
        <location evidence="1">Nucleus</location>
    </subcellularLocation>
</comment>
<evidence type="ECO:0000256" key="14">
    <source>
        <dbReference type="ARBA" id="ARBA00023306"/>
    </source>
</evidence>
<keyword evidence="11" id="KW-0156">Chromatin regulator</keyword>
<evidence type="ECO:0000256" key="10">
    <source>
        <dbReference type="ARBA" id="ARBA00022786"/>
    </source>
</evidence>
<dbReference type="GO" id="GO:0005737">
    <property type="term" value="C:cytoplasm"/>
    <property type="evidence" value="ECO:0007669"/>
    <property type="project" value="UniProtKB-SubCell"/>
</dbReference>
<evidence type="ECO:0000256" key="17">
    <source>
        <dbReference type="ARBA" id="ARBA00032630"/>
    </source>
</evidence>
<reference evidence="18" key="1">
    <citation type="submission" date="2020-05" db="EMBL/GenBank/DDBJ databases">
        <title>Phylogenomic resolution of chytrid fungi.</title>
        <authorList>
            <person name="Stajich J.E."/>
            <person name="Amses K."/>
            <person name="Simmons R."/>
            <person name="Seto K."/>
            <person name="Myers J."/>
            <person name="Bonds A."/>
            <person name="Quandt C.A."/>
            <person name="Barry K."/>
            <person name="Liu P."/>
            <person name="Grigoriev I."/>
            <person name="Longcore J.E."/>
            <person name="James T.Y."/>
        </authorList>
    </citation>
    <scope>NUCLEOTIDE SEQUENCE</scope>
    <source>
        <strain evidence="18">JEL0476</strain>
    </source>
</reference>
<organism evidence="18 19">
    <name type="scientific">Clydaea vesicula</name>
    <dbReference type="NCBI Taxonomy" id="447962"/>
    <lineage>
        <taxon>Eukaryota</taxon>
        <taxon>Fungi</taxon>
        <taxon>Fungi incertae sedis</taxon>
        <taxon>Chytridiomycota</taxon>
        <taxon>Chytridiomycota incertae sedis</taxon>
        <taxon>Chytridiomycetes</taxon>
        <taxon>Lobulomycetales</taxon>
        <taxon>Lobulomycetaceae</taxon>
        <taxon>Clydaea</taxon>
    </lineage>
</organism>
<evidence type="ECO:0000313" key="19">
    <source>
        <dbReference type="Proteomes" id="UP001211065"/>
    </source>
</evidence>
<name>A0AAD5TWC6_9FUNG</name>
<comment type="caution">
    <text evidence="18">The sequence shown here is derived from an EMBL/GenBank/DDBJ whole genome shotgun (WGS) entry which is preliminary data.</text>
</comment>
<evidence type="ECO:0000256" key="11">
    <source>
        <dbReference type="ARBA" id="ARBA00022853"/>
    </source>
</evidence>
<evidence type="ECO:0000256" key="13">
    <source>
        <dbReference type="ARBA" id="ARBA00023242"/>
    </source>
</evidence>
<comment type="similarity">
    <text evidence="15">Belongs to the BABAM2 family.</text>
</comment>
<dbReference type="AlphaFoldDB" id="A0AAD5TWC6"/>
<dbReference type="Pfam" id="PF06113">
    <property type="entry name" value="BRE"/>
    <property type="match status" value="1"/>
</dbReference>
<dbReference type="GO" id="GO:0070552">
    <property type="term" value="C:BRISC complex"/>
    <property type="evidence" value="ECO:0007669"/>
    <property type="project" value="InterPro"/>
</dbReference>
<evidence type="ECO:0000256" key="1">
    <source>
        <dbReference type="ARBA" id="ARBA00004123"/>
    </source>
</evidence>
<keyword evidence="6" id="KW-0053">Apoptosis</keyword>
<dbReference type="GO" id="GO:0006915">
    <property type="term" value="P:apoptotic process"/>
    <property type="evidence" value="ECO:0007669"/>
    <property type="project" value="UniProtKB-KW"/>
</dbReference>
<evidence type="ECO:0000256" key="6">
    <source>
        <dbReference type="ARBA" id="ARBA00022703"/>
    </source>
</evidence>
<keyword evidence="19" id="KW-1185">Reference proteome</keyword>
<keyword evidence="4" id="KW-0963">Cytoplasm</keyword>
<proteinExistence type="inferred from homology"/>
<dbReference type="GO" id="GO:0051301">
    <property type="term" value="P:cell division"/>
    <property type="evidence" value="ECO:0007669"/>
    <property type="project" value="UniProtKB-KW"/>
</dbReference>
<evidence type="ECO:0000256" key="12">
    <source>
        <dbReference type="ARBA" id="ARBA00023204"/>
    </source>
</evidence>
<keyword evidence="12" id="KW-0234">DNA repair</keyword>
<sequence length="260" mass="30601">VHVNFDSDDPEYPPDICVEKDLKYLNILNLPSLLYWDSNNTNALSKVLFEIKDIFMQEQMKFISSLNISSLQFDLSMISHRQNVEIAFQKPNLILIKIPINITLESGQKMDTNIRELISHEIGLSLLVKYIFAENYITNIHVDVLDLDKEISEVFKPPPYKNEYNLLDYLDCFEKELKNSMIKKFNLVNLRKSFIKLLKNQFDTSKVVKLMLTEADLDNFNFVSFTLKYLKVDLSLEENFNLPEWKKEDLYIFNSKIVFC</sequence>
<keyword evidence="10" id="KW-0833">Ubl conjugation pathway</keyword>
<dbReference type="EMBL" id="JADGJW010001597">
    <property type="protein sequence ID" value="KAJ3202261.1"/>
    <property type="molecule type" value="Genomic_DNA"/>
</dbReference>
<evidence type="ECO:0000256" key="3">
    <source>
        <dbReference type="ARBA" id="ARBA00019438"/>
    </source>
</evidence>
<evidence type="ECO:0000256" key="8">
    <source>
        <dbReference type="ARBA" id="ARBA00022763"/>
    </source>
</evidence>
<evidence type="ECO:0000256" key="16">
    <source>
        <dbReference type="ARBA" id="ARBA00032491"/>
    </source>
</evidence>
<keyword evidence="13" id="KW-0539">Nucleus</keyword>
<keyword evidence="5" id="KW-0132">Cell division</keyword>
<evidence type="ECO:0000256" key="2">
    <source>
        <dbReference type="ARBA" id="ARBA00004496"/>
    </source>
</evidence>
<dbReference type="PANTHER" id="PTHR15189:SF7">
    <property type="entry name" value="BRISC AND BRCA1-A COMPLEX MEMBER 2"/>
    <property type="match status" value="1"/>
</dbReference>
<dbReference type="GO" id="GO:0006325">
    <property type="term" value="P:chromatin organization"/>
    <property type="evidence" value="ECO:0007669"/>
    <property type="project" value="UniProtKB-KW"/>
</dbReference>
<keyword evidence="14" id="KW-0131">Cell cycle</keyword>
<dbReference type="Proteomes" id="UP001211065">
    <property type="component" value="Unassembled WGS sequence"/>
</dbReference>
<dbReference type="GO" id="GO:0006302">
    <property type="term" value="P:double-strand break repair"/>
    <property type="evidence" value="ECO:0007669"/>
    <property type="project" value="TreeGrafter"/>
</dbReference>
<evidence type="ECO:0000256" key="5">
    <source>
        <dbReference type="ARBA" id="ARBA00022618"/>
    </source>
</evidence>
<protein>
    <recommendedName>
        <fullName evidence="3">BRISC and BRCA1-A complex member 2</fullName>
    </recommendedName>
    <alternativeName>
        <fullName evidence="16">BRCA1-A complex subunit BRE</fullName>
    </alternativeName>
    <alternativeName>
        <fullName evidence="17">BRCA1/BRCA2-containing complex subunit 45</fullName>
    </alternativeName>
</protein>
<dbReference type="InterPro" id="IPR010358">
    <property type="entry name" value="BRE"/>
</dbReference>
<evidence type="ECO:0000256" key="4">
    <source>
        <dbReference type="ARBA" id="ARBA00022490"/>
    </source>
</evidence>
<evidence type="ECO:0000256" key="9">
    <source>
        <dbReference type="ARBA" id="ARBA00022776"/>
    </source>
</evidence>
<feature type="non-terminal residue" evidence="18">
    <location>
        <position position="260"/>
    </location>
</feature>